<proteinExistence type="predicted"/>
<evidence type="ECO:0000313" key="2">
    <source>
        <dbReference type="EMBL" id="KAL2065871.1"/>
    </source>
</evidence>
<keyword evidence="3" id="KW-1185">Reference proteome</keyword>
<organism evidence="2 3">
    <name type="scientific">Oculimacula yallundae</name>
    <dbReference type="NCBI Taxonomy" id="86028"/>
    <lineage>
        <taxon>Eukaryota</taxon>
        <taxon>Fungi</taxon>
        <taxon>Dikarya</taxon>
        <taxon>Ascomycota</taxon>
        <taxon>Pezizomycotina</taxon>
        <taxon>Leotiomycetes</taxon>
        <taxon>Helotiales</taxon>
        <taxon>Ploettnerulaceae</taxon>
        <taxon>Oculimacula</taxon>
    </lineage>
</organism>
<name>A0ABR4C8L7_9HELO</name>
<gene>
    <name evidence="2" type="ORF">VTL71DRAFT_3541</name>
</gene>
<dbReference type="Proteomes" id="UP001595075">
    <property type="component" value="Unassembled WGS sequence"/>
</dbReference>
<evidence type="ECO:0000313" key="3">
    <source>
        <dbReference type="Proteomes" id="UP001595075"/>
    </source>
</evidence>
<protein>
    <recommendedName>
        <fullName evidence="1">2EXR domain-containing protein</fullName>
    </recommendedName>
</protein>
<dbReference type="PANTHER" id="PTHR35910">
    <property type="entry name" value="2EXR DOMAIN-CONTAINING PROTEIN"/>
    <property type="match status" value="1"/>
</dbReference>
<dbReference type="InterPro" id="IPR045518">
    <property type="entry name" value="2EXR"/>
</dbReference>
<evidence type="ECO:0000259" key="1">
    <source>
        <dbReference type="Pfam" id="PF20150"/>
    </source>
</evidence>
<sequence length="274" mass="31397">MDTFHLFPHLPKELRLKIYEDTFEERMLQLGVDAGVPFPPEMQPLGAVKGPKERFHTRLPSLFSVCKESRDVCESVFVAFGPTFIHPRLDILYISLYAVGRMMPPDLMPAYNEDGSSKYPVGAFSKVAIEFAGLKDIPQAPERWNEQPKKWQLRHGKKELCGRGKWPFTDHAEFFGTFGAPKEILLVGNGGDIKWTGGSSRFRNWRSIALVDTKIDVGDQEKMVYFLKSQLPSSVMDGGVKFKVVDVVKEHVVTFSCPYSWRTWLDMTERYIWI</sequence>
<reference evidence="2 3" key="1">
    <citation type="journal article" date="2024" name="Commun. Biol.">
        <title>Comparative genomic analysis of thermophilic fungi reveals convergent evolutionary adaptations and gene losses.</title>
        <authorList>
            <person name="Steindorff A.S."/>
            <person name="Aguilar-Pontes M.V."/>
            <person name="Robinson A.J."/>
            <person name="Andreopoulos B."/>
            <person name="LaButti K."/>
            <person name="Kuo A."/>
            <person name="Mondo S."/>
            <person name="Riley R."/>
            <person name="Otillar R."/>
            <person name="Haridas S."/>
            <person name="Lipzen A."/>
            <person name="Grimwood J."/>
            <person name="Schmutz J."/>
            <person name="Clum A."/>
            <person name="Reid I.D."/>
            <person name="Moisan M.C."/>
            <person name="Butler G."/>
            <person name="Nguyen T.T.M."/>
            <person name="Dewar K."/>
            <person name="Conant G."/>
            <person name="Drula E."/>
            <person name="Henrissat B."/>
            <person name="Hansel C."/>
            <person name="Singer S."/>
            <person name="Hutchinson M.I."/>
            <person name="de Vries R.P."/>
            <person name="Natvig D.O."/>
            <person name="Powell A.J."/>
            <person name="Tsang A."/>
            <person name="Grigoriev I.V."/>
        </authorList>
    </citation>
    <scope>NUCLEOTIDE SEQUENCE [LARGE SCALE GENOMIC DNA]</scope>
    <source>
        <strain evidence="2 3">CBS 494.80</strain>
    </source>
</reference>
<comment type="caution">
    <text evidence="2">The sequence shown here is derived from an EMBL/GenBank/DDBJ whole genome shotgun (WGS) entry which is preliminary data.</text>
</comment>
<accession>A0ABR4C8L7</accession>
<dbReference type="EMBL" id="JAZHXI010000012">
    <property type="protein sequence ID" value="KAL2065871.1"/>
    <property type="molecule type" value="Genomic_DNA"/>
</dbReference>
<dbReference type="PANTHER" id="PTHR35910:SF1">
    <property type="entry name" value="2EXR DOMAIN-CONTAINING PROTEIN"/>
    <property type="match status" value="1"/>
</dbReference>
<feature type="domain" description="2EXR" evidence="1">
    <location>
        <begin position="4"/>
        <end position="92"/>
    </location>
</feature>
<dbReference type="Pfam" id="PF20150">
    <property type="entry name" value="2EXR"/>
    <property type="match status" value="1"/>
</dbReference>